<evidence type="ECO:0000313" key="1">
    <source>
        <dbReference type="EMBL" id="MPN54946.1"/>
    </source>
</evidence>
<proteinExistence type="predicted"/>
<organism evidence="1">
    <name type="scientific">bioreactor metagenome</name>
    <dbReference type="NCBI Taxonomy" id="1076179"/>
    <lineage>
        <taxon>unclassified sequences</taxon>
        <taxon>metagenomes</taxon>
        <taxon>ecological metagenomes</taxon>
    </lineage>
</organism>
<dbReference type="AlphaFoldDB" id="A0A645IUV2"/>
<gene>
    <name evidence="1" type="ORF">SDC9_202625</name>
</gene>
<name>A0A645IUV2_9ZZZZ</name>
<accession>A0A645IUV2</accession>
<dbReference type="EMBL" id="VSSQ01123678">
    <property type="protein sequence ID" value="MPN54946.1"/>
    <property type="molecule type" value="Genomic_DNA"/>
</dbReference>
<sequence>MPSTTIKYFAYTHLPPKLQAVSKPLGDVAQLLETLLPDGPEKSAGMRKLLEAKDCFVRSALDMPAPQENTQ</sequence>
<reference evidence="1" key="1">
    <citation type="submission" date="2019-08" db="EMBL/GenBank/DDBJ databases">
        <authorList>
            <person name="Kucharzyk K."/>
            <person name="Murdoch R.W."/>
            <person name="Higgins S."/>
            <person name="Loffler F."/>
        </authorList>
    </citation>
    <scope>NUCLEOTIDE SEQUENCE</scope>
</reference>
<protein>
    <submittedName>
        <fullName evidence="1">Uncharacterized protein</fullName>
    </submittedName>
</protein>
<comment type="caution">
    <text evidence="1">The sequence shown here is derived from an EMBL/GenBank/DDBJ whole genome shotgun (WGS) entry which is preliminary data.</text>
</comment>